<dbReference type="GO" id="GO:0046872">
    <property type="term" value="F:metal ion binding"/>
    <property type="evidence" value="ECO:0007669"/>
    <property type="project" value="UniProtKB-KW"/>
</dbReference>
<dbReference type="Proteomes" id="UP000570288">
    <property type="component" value="Unassembled WGS sequence"/>
</dbReference>
<dbReference type="SUPFAM" id="SSF81665">
    <property type="entry name" value="Calcium ATPase, transmembrane domain M"/>
    <property type="match status" value="1"/>
</dbReference>
<dbReference type="EMBL" id="VYZR01377387">
    <property type="protein sequence ID" value="NXS04886.1"/>
    <property type="molecule type" value="Genomic_DNA"/>
</dbReference>
<keyword evidence="2" id="KW-0479">Metal-binding</keyword>
<gene>
    <name evidence="6" type="primary">Atp8b3</name>
    <name evidence="6" type="ORF">OXYMAD_R09573</name>
</gene>
<feature type="non-terminal residue" evidence="6">
    <location>
        <position position="1"/>
    </location>
</feature>
<keyword evidence="4" id="KW-1133">Transmembrane helix</keyword>
<evidence type="ECO:0000313" key="7">
    <source>
        <dbReference type="Proteomes" id="UP000570288"/>
    </source>
</evidence>
<dbReference type="InterPro" id="IPR023298">
    <property type="entry name" value="ATPase_P-typ_TM_dom_sf"/>
</dbReference>
<dbReference type="GO" id="GO:0140326">
    <property type="term" value="F:ATPase-coupled intramembrane lipid transporter activity"/>
    <property type="evidence" value="ECO:0007669"/>
    <property type="project" value="TreeGrafter"/>
</dbReference>
<comment type="caution">
    <text evidence="6">The sequence shown here is derived from an EMBL/GenBank/DDBJ whole genome shotgun (WGS) entry which is preliminary data.</text>
</comment>
<dbReference type="PANTHER" id="PTHR24092">
    <property type="entry name" value="PROBABLE PHOSPHOLIPID-TRANSPORTING ATPASE"/>
    <property type="match status" value="1"/>
</dbReference>
<evidence type="ECO:0000256" key="2">
    <source>
        <dbReference type="ARBA" id="ARBA00022723"/>
    </source>
</evidence>
<keyword evidence="4" id="KW-0472">Membrane</keyword>
<protein>
    <submittedName>
        <fullName evidence="6">AT8B3 ATPase</fullName>
    </submittedName>
</protein>
<dbReference type="GO" id="GO:0005886">
    <property type="term" value="C:plasma membrane"/>
    <property type="evidence" value="ECO:0007669"/>
    <property type="project" value="TreeGrafter"/>
</dbReference>
<evidence type="ECO:0000256" key="4">
    <source>
        <dbReference type="SAM" id="Phobius"/>
    </source>
</evidence>
<evidence type="ECO:0000259" key="5">
    <source>
        <dbReference type="Pfam" id="PF16212"/>
    </source>
</evidence>
<dbReference type="GO" id="GO:0045332">
    <property type="term" value="P:phospholipid translocation"/>
    <property type="evidence" value="ECO:0007669"/>
    <property type="project" value="TreeGrafter"/>
</dbReference>
<accession>A0A7L2R910</accession>
<sequence length="88" mass="10131">LQAVQCSDYALAQFSFLQRLLLVHGRWNYLRICKFLRYFFYKTFAGLLAQVWFAFHSGFTAQVRDEGVTSILGRSLHQSYNSPCSGSP</sequence>
<dbReference type="GO" id="GO:0007030">
    <property type="term" value="P:Golgi organization"/>
    <property type="evidence" value="ECO:0007669"/>
    <property type="project" value="TreeGrafter"/>
</dbReference>
<keyword evidence="3" id="KW-0460">Magnesium</keyword>
<feature type="transmembrane region" description="Helical" evidence="4">
    <location>
        <begin position="35"/>
        <end position="55"/>
    </location>
</feature>
<reference evidence="6 7" key="1">
    <citation type="submission" date="2019-09" db="EMBL/GenBank/DDBJ databases">
        <title>Bird 10,000 Genomes (B10K) Project - Family phase.</title>
        <authorList>
            <person name="Zhang G."/>
        </authorList>
    </citation>
    <scope>NUCLEOTIDE SEQUENCE [LARGE SCALE GENOMIC DNA]</scope>
    <source>
        <strain evidence="6">B10K-DU-002-81</strain>
    </source>
</reference>
<feature type="domain" description="P-type ATPase C-terminal" evidence="5">
    <location>
        <begin position="4"/>
        <end position="63"/>
    </location>
</feature>
<evidence type="ECO:0000256" key="3">
    <source>
        <dbReference type="ARBA" id="ARBA00022842"/>
    </source>
</evidence>
<proteinExistence type="predicted"/>
<dbReference type="PANTHER" id="PTHR24092:SF78">
    <property type="entry name" value="PHOSPHOLIPID-TRANSPORTING ATPASE IK"/>
    <property type="match status" value="1"/>
</dbReference>
<keyword evidence="4" id="KW-0812">Transmembrane</keyword>
<evidence type="ECO:0000256" key="1">
    <source>
        <dbReference type="ARBA" id="ARBA00004141"/>
    </source>
</evidence>
<dbReference type="GO" id="GO:0005802">
    <property type="term" value="C:trans-Golgi network"/>
    <property type="evidence" value="ECO:0007669"/>
    <property type="project" value="TreeGrafter"/>
</dbReference>
<dbReference type="InterPro" id="IPR032630">
    <property type="entry name" value="P_typ_ATPase_c"/>
</dbReference>
<dbReference type="AlphaFoldDB" id="A0A7L2R910"/>
<dbReference type="OrthoDB" id="377733at2759"/>
<organism evidence="6 7">
    <name type="scientific">Oxylabes madagascariensis</name>
    <name type="common">white-throated Oxylabes</name>
    <dbReference type="NCBI Taxonomy" id="98144"/>
    <lineage>
        <taxon>Eukaryota</taxon>
        <taxon>Metazoa</taxon>
        <taxon>Chordata</taxon>
        <taxon>Craniata</taxon>
        <taxon>Vertebrata</taxon>
        <taxon>Euteleostomi</taxon>
        <taxon>Archelosauria</taxon>
        <taxon>Archosauria</taxon>
        <taxon>Dinosauria</taxon>
        <taxon>Saurischia</taxon>
        <taxon>Theropoda</taxon>
        <taxon>Coelurosauria</taxon>
        <taxon>Aves</taxon>
        <taxon>Neognathae</taxon>
        <taxon>Neoaves</taxon>
        <taxon>Telluraves</taxon>
        <taxon>Australaves</taxon>
        <taxon>Passeriformes</taxon>
        <taxon>Sylvioidea</taxon>
        <taxon>Timaliidae</taxon>
        <taxon>Oxylabes</taxon>
    </lineage>
</organism>
<dbReference type="Pfam" id="PF16212">
    <property type="entry name" value="PhoLip_ATPase_C"/>
    <property type="match status" value="1"/>
</dbReference>
<name>A0A7L2R910_9PASS</name>
<keyword evidence="7" id="KW-1185">Reference proteome</keyword>
<feature type="non-terminal residue" evidence="6">
    <location>
        <position position="88"/>
    </location>
</feature>
<comment type="subcellular location">
    <subcellularLocation>
        <location evidence="1">Membrane</location>
        <topology evidence="1">Multi-pass membrane protein</topology>
    </subcellularLocation>
</comment>
<evidence type="ECO:0000313" key="6">
    <source>
        <dbReference type="EMBL" id="NXS04886.1"/>
    </source>
</evidence>